<dbReference type="InterPro" id="IPR052893">
    <property type="entry name" value="TCS_response_regulator"/>
</dbReference>
<evidence type="ECO:0000256" key="1">
    <source>
        <dbReference type="PROSITE-ProRule" id="PRU00169"/>
    </source>
</evidence>
<gene>
    <name evidence="3" type="ORF">CWM47_32570</name>
</gene>
<reference evidence="3 4" key="1">
    <citation type="submission" date="2017-11" db="EMBL/GenBank/DDBJ databases">
        <title>Taxonomic description and genome sequences of Spirosoma HA7 sp. nov., isolated from pollen microhabitat of Corylus avellana.</title>
        <authorList>
            <person name="Ambika Manirajan B."/>
            <person name="Suarez C."/>
            <person name="Ratering S."/>
            <person name="Geissler-Plaum R."/>
            <person name="Cardinale M."/>
            <person name="Sylvia S."/>
        </authorList>
    </citation>
    <scope>NUCLEOTIDE SEQUENCE [LARGE SCALE GENOMIC DNA]</scope>
    <source>
        <strain evidence="3 4">HA7</strain>
    </source>
</reference>
<sequence>MTSQIKHSVFIADDDEDDRLLLKLAFAQHSPECNLIFAEDGLTLLEALAQESTAPCLIILDLNMPRLNGFEALQQVRHSLAHASVPVVILTTSNEASDRKRAYALGANEFLTKPLNLISLGQLVSHLRQQWHLELCIYTISG</sequence>
<feature type="modified residue" description="4-aspartylphosphate" evidence="1">
    <location>
        <position position="61"/>
    </location>
</feature>
<dbReference type="EMBL" id="CP025096">
    <property type="protein sequence ID" value="AUD06165.1"/>
    <property type="molecule type" value="Genomic_DNA"/>
</dbReference>
<dbReference type="RefSeq" id="WP_100992715.1">
    <property type="nucleotide sequence ID" value="NZ_CP025096.1"/>
</dbReference>
<dbReference type="Proteomes" id="UP000232883">
    <property type="component" value="Chromosome"/>
</dbReference>
<feature type="domain" description="Response regulatory" evidence="2">
    <location>
        <begin position="8"/>
        <end position="128"/>
    </location>
</feature>
<dbReference type="Gene3D" id="3.40.50.2300">
    <property type="match status" value="1"/>
</dbReference>
<dbReference type="GO" id="GO:0000160">
    <property type="term" value="P:phosphorelay signal transduction system"/>
    <property type="evidence" value="ECO:0007669"/>
    <property type="project" value="InterPro"/>
</dbReference>
<proteinExistence type="predicted"/>
<keyword evidence="1" id="KW-0597">Phosphoprotein</keyword>
<dbReference type="OrthoDB" id="959604at2"/>
<evidence type="ECO:0000259" key="2">
    <source>
        <dbReference type="PROSITE" id="PS50110"/>
    </source>
</evidence>
<dbReference type="KEGG" id="spir:CWM47_32570"/>
<organism evidence="3 4">
    <name type="scientific">Spirosoma pollinicola</name>
    <dbReference type="NCBI Taxonomy" id="2057025"/>
    <lineage>
        <taxon>Bacteria</taxon>
        <taxon>Pseudomonadati</taxon>
        <taxon>Bacteroidota</taxon>
        <taxon>Cytophagia</taxon>
        <taxon>Cytophagales</taxon>
        <taxon>Cytophagaceae</taxon>
        <taxon>Spirosoma</taxon>
    </lineage>
</organism>
<dbReference type="SUPFAM" id="SSF52172">
    <property type="entry name" value="CheY-like"/>
    <property type="match status" value="1"/>
</dbReference>
<dbReference type="AlphaFoldDB" id="A0A2K8Z8G0"/>
<keyword evidence="4" id="KW-1185">Reference proteome</keyword>
<dbReference type="InterPro" id="IPR001789">
    <property type="entry name" value="Sig_transdc_resp-reg_receiver"/>
</dbReference>
<dbReference type="Pfam" id="PF00072">
    <property type="entry name" value="Response_reg"/>
    <property type="match status" value="1"/>
</dbReference>
<evidence type="ECO:0000313" key="3">
    <source>
        <dbReference type="EMBL" id="AUD06165.1"/>
    </source>
</evidence>
<name>A0A2K8Z8G0_9BACT</name>
<accession>A0A2K8Z8G0</accession>
<evidence type="ECO:0000313" key="4">
    <source>
        <dbReference type="Proteomes" id="UP000232883"/>
    </source>
</evidence>
<dbReference type="InterPro" id="IPR011006">
    <property type="entry name" value="CheY-like_superfamily"/>
</dbReference>
<dbReference type="PANTHER" id="PTHR44520">
    <property type="entry name" value="RESPONSE REGULATOR RCP1-RELATED"/>
    <property type="match status" value="1"/>
</dbReference>
<dbReference type="PANTHER" id="PTHR44520:SF2">
    <property type="entry name" value="RESPONSE REGULATOR RCP1"/>
    <property type="match status" value="1"/>
</dbReference>
<dbReference type="PROSITE" id="PS50110">
    <property type="entry name" value="RESPONSE_REGULATORY"/>
    <property type="match status" value="1"/>
</dbReference>
<protein>
    <submittedName>
        <fullName evidence="3">Response regulator</fullName>
    </submittedName>
</protein>
<dbReference type="SMART" id="SM00448">
    <property type="entry name" value="REC"/>
    <property type="match status" value="1"/>
</dbReference>